<dbReference type="SUPFAM" id="SSF144292">
    <property type="entry name" value="occludin/ELL-like"/>
    <property type="match status" value="1"/>
</dbReference>
<name>A0AAV4SMR8_CAEEX</name>
<dbReference type="AlphaFoldDB" id="A0AAV4SMR8"/>
<proteinExistence type="predicted"/>
<organism evidence="1 2">
    <name type="scientific">Caerostris extrusa</name>
    <name type="common">Bark spider</name>
    <name type="synonym">Caerostris bankana</name>
    <dbReference type="NCBI Taxonomy" id="172846"/>
    <lineage>
        <taxon>Eukaryota</taxon>
        <taxon>Metazoa</taxon>
        <taxon>Ecdysozoa</taxon>
        <taxon>Arthropoda</taxon>
        <taxon>Chelicerata</taxon>
        <taxon>Arachnida</taxon>
        <taxon>Araneae</taxon>
        <taxon>Araneomorphae</taxon>
        <taxon>Entelegynae</taxon>
        <taxon>Araneoidea</taxon>
        <taxon>Araneidae</taxon>
        <taxon>Caerostris</taxon>
    </lineage>
</organism>
<reference evidence="1 2" key="1">
    <citation type="submission" date="2021-06" db="EMBL/GenBank/DDBJ databases">
        <title>Caerostris extrusa draft genome.</title>
        <authorList>
            <person name="Kono N."/>
            <person name="Arakawa K."/>
        </authorList>
    </citation>
    <scope>NUCLEOTIDE SEQUENCE [LARGE SCALE GENOMIC DNA]</scope>
</reference>
<gene>
    <name evidence="1" type="ORF">CEXT_378091</name>
</gene>
<dbReference type="EMBL" id="BPLR01009851">
    <property type="protein sequence ID" value="GIY35050.1"/>
    <property type="molecule type" value="Genomic_DNA"/>
</dbReference>
<comment type="caution">
    <text evidence="1">The sequence shown here is derived from an EMBL/GenBank/DDBJ whole genome shotgun (WGS) entry which is preliminary data.</text>
</comment>
<evidence type="ECO:0000313" key="1">
    <source>
        <dbReference type="EMBL" id="GIY35050.1"/>
    </source>
</evidence>
<accession>A0AAV4SMR8</accession>
<dbReference type="Proteomes" id="UP001054945">
    <property type="component" value="Unassembled WGS sequence"/>
</dbReference>
<sequence length="115" mass="13674">MKVFPLMKVSEMDADDFLPQKVKDKMGWLSSFKQSIQDYSSEIDKKFIKITSIEQRYYYKTHFNQEYLEYLKFSGDLSNAVGNYLQRIDACQKGSEDYIYMMNELHKEYKTGGED</sequence>
<protein>
    <submittedName>
        <fullName evidence="1">Uncharacterized protein</fullName>
    </submittedName>
</protein>
<keyword evidence="2" id="KW-1185">Reference proteome</keyword>
<evidence type="ECO:0000313" key="2">
    <source>
        <dbReference type="Proteomes" id="UP001054945"/>
    </source>
</evidence>